<dbReference type="AlphaFoldDB" id="A0A0F6XYV1"/>
<gene>
    <name evidence="1" type="ORF">EX87_02465</name>
</gene>
<name>A0A0F6XYV1_BRELA</name>
<sequence length="76" mass="9320">MNYCGFKYYEINHYYDTEDGQERRGISKFSFSFFKNKGITQRFNGTKKIDNWLATEEGRREYIALLNEEDKYFKYI</sequence>
<reference evidence="1" key="1">
    <citation type="submission" date="2015-03" db="EMBL/GenBank/DDBJ databases">
        <title>MIGS Cultured Bacterial/Archaeal sample from Brevibacillus laterosporus.</title>
        <authorList>
            <person name="Zeng D."/>
            <person name="Zhu L."/>
            <person name="Dong G."/>
            <person name="Ye W."/>
            <person name="Ren D."/>
            <person name="Wu L."/>
            <person name="Xu J."/>
            <person name="Li G."/>
            <person name="Guo L."/>
        </authorList>
    </citation>
    <scope>NUCLEOTIDE SEQUENCE</scope>
    <source>
        <strain evidence="1">B9</strain>
    </source>
</reference>
<dbReference type="EMBL" id="CP011074">
    <property type="protein sequence ID" value="AKF92666.1"/>
    <property type="molecule type" value="Genomic_DNA"/>
</dbReference>
<evidence type="ECO:0000313" key="1">
    <source>
        <dbReference type="EMBL" id="AKF92666.1"/>
    </source>
</evidence>
<organism evidence="1">
    <name type="scientific">Brevibacillus laterosporus</name>
    <name type="common">Bacillus laterosporus</name>
    <dbReference type="NCBI Taxonomy" id="1465"/>
    <lineage>
        <taxon>Bacteria</taxon>
        <taxon>Bacillati</taxon>
        <taxon>Bacillota</taxon>
        <taxon>Bacilli</taxon>
        <taxon>Bacillales</taxon>
        <taxon>Paenibacillaceae</taxon>
        <taxon>Brevibacillus</taxon>
    </lineage>
</organism>
<protein>
    <submittedName>
        <fullName evidence="1">Uncharacterized protein</fullName>
    </submittedName>
</protein>
<accession>A0A0F6XYV1</accession>
<proteinExistence type="predicted"/>